<accession>A0ABQ9XQ91</accession>
<comment type="caution">
    <text evidence="1">The sequence shown here is derived from an EMBL/GenBank/DDBJ whole genome shotgun (WGS) entry which is preliminary data.</text>
</comment>
<gene>
    <name evidence="1" type="ORF">BLNAU_11655</name>
</gene>
<keyword evidence="2" id="KW-1185">Reference proteome</keyword>
<evidence type="ECO:0000313" key="2">
    <source>
        <dbReference type="Proteomes" id="UP001281761"/>
    </source>
</evidence>
<name>A0ABQ9XQ91_9EUKA</name>
<proteinExistence type="predicted"/>
<dbReference type="Proteomes" id="UP001281761">
    <property type="component" value="Unassembled WGS sequence"/>
</dbReference>
<dbReference type="EMBL" id="JARBJD010000092">
    <property type="protein sequence ID" value="KAK2953370.1"/>
    <property type="molecule type" value="Genomic_DNA"/>
</dbReference>
<organism evidence="1 2">
    <name type="scientific">Blattamonas nauphoetae</name>
    <dbReference type="NCBI Taxonomy" id="2049346"/>
    <lineage>
        <taxon>Eukaryota</taxon>
        <taxon>Metamonada</taxon>
        <taxon>Preaxostyla</taxon>
        <taxon>Oxymonadida</taxon>
        <taxon>Blattamonas</taxon>
    </lineage>
</organism>
<reference evidence="1 2" key="1">
    <citation type="journal article" date="2022" name="bioRxiv">
        <title>Genomics of Preaxostyla Flagellates Illuminates Evolutionary Transitions and the Path Towards Mitochondrial Loss.</title>
        <authorList>
            <person name="Novak L.V.F."/>
            <person name="Treitli S.C."/>
            <person name="Pyrih J."/>
            <person name="Halakuc P."/>
            <person name="Pipaliya S.V."/>
            <person name="Vacek V."/>
            <person name="Brzon O."/>
            <person name="Soukal P."/>
            <person name="Eme L."/>
            <person name="Dacks J.B."/>
            <person name="Karnkowska A."/>
            <person name="Elias M."/>
            <person name="Hampl V."/>
        </authorList>
    </citation>
    <scope>NUCLEOTIDE SEQUENCE [LARGE SCALE GENOMIC DNA]</scope>
    <source>
        <strain evidence="1">NAU3</strain>
        <tissue evidence="1">Gut</tissue>
    </source>
</reference>
<evidence type="ECO:0000313" key="1">
    <source>
        <dbReference type="EMBL" id="KAK2953370.1"/>
    </source>
</evidence>
<protein>
    <submittedName>
        <fullName evidence="1">Uncharacterized protein</fullName>
    </submittedName>
</protein>
<sequence>MDKELYYDEDRPVAAFPTPVAVIGICDAAEYQQYLTKGTTASRKAGTMHNNEGCLFSASRNLDLNTIPQKGQAHRTLFMSELASD</sequence>